<evidence type="ECO:0000259" key="6">
    <source>
        <dbReference type="PROSITE" id="PS00028"/>
    </source>
</evidence>
<dbReference type="InterPro" id="IPR013087">
    <property type="entry name" value="Znf_C2H2_type"/>
</dbReference>
<feature type="domain" description="C2H2-type" evidence="6">
    <location>
        <begin position="93"/>
        <end position="115"/>
    </location>
</feature>
<dbReference type="OrthoDB" id="30343at2759"/>
<dbReference type="PROSITE" id="PS00028">
    <property type="entry name" value="ZINC_FINGER_C2H2_1"/>
    <property type="match status" value="1"/>
</dbReference>
<dbReference type="InterPro" id="IPR040107">
    <property type="entry name" value="Snu23"/>
</dbReference>
<dbReference type="GeneID" id="93653533"/>
<organism evidence="7 8">
    <name type="scientific">Candida metapsilosis</name>
    <dbReference type="NCBI Taxonomy" id="273372"/>
    <lineage>
        <taxon>Eukaryota</taxon>
        <taxon>Fungi</taxon>
        <taxon>Dikarya</taxon>
        <taxon>Ascomycota</taxon>
        <taxon>Saccharomycotina</taxon>
        <taxon>Pichiomycetes</taxon>
        <taxon>Debaryomycetaceae</taxon>
        <taxon>Candida/Lodderomyces clade</taxon>
        <taxon>Candida</taxon>
    </lineage>
</organism>
<dbReference type="EMBL" id="JAEOAQ010000007">
    <property type="protein sequence ID" value="KAG5417271.1"/>
    <property type="molecule type" value="Genomic_DNA"/>
</dbReference>
<evidence type="ECO:0000256" key="1">
    <source>
        <dbReference type="ARBA" id="ARBA00022723"/>
    </source>
</evidence>
<dbReference type="SUPFAM" id="SSF57667">
    <property type="entry name" value="beta-beta-alpha zinc fingers"/>
    <property type="match status" value="1"/>
</dbReference>
<comment type="caution">
    <text evidence="7">The sequence shown here is derived from an EMBL/GenBank/DDBJ whole genome shotgun (WGS) entry which is preliminary data.</text>
</comment>
<dbReference type="GO" id="GO:0046540">
    <property type="term" value="C:U4/U6 x U5 tri-snRNP complex"/>
    <property type="evidence" value="ECO:0007669"/>
    <property type="project" value="TreeGrafter"/>
</dbReference>
<dbReference type="GO" id="GO:0005681">
    <property type="term" value="C:spliceosomal complex"/>
    <property type="evidence" value="ECO:0007669"/>
    <property type="project" value="InterPro"/>
</dbReference>
<evidence type="ECO:0000256" key="2">
    <source>
        <dbReference type="ARBA" id="ARBA00022771"/>
    </source>
</evidence>
<keyword evidence="3" id="KW-0862">Zinc</keyword>
<gene>
    <name evidence="7" type="ORF">I9W82_004904</name>
</gene>
<accession>A0A8H7ZEA6</accession>
<dbReference type="Proteomes" id="UP000669133">
    <property type="component" value="Unassembled WGS sequence"/>
</dbReference>
<dbReference type="AlphaFoldDB" id="A0A8H7ZEA6"/>
<dbReference type="PANTHER" id="PTHR45986">
    <property type="entry name" value="ZINC FINGER MATRIN-TYPE PROTEIN 2"/>
    <property type="match status" value="1"/>
</dbReference>
<name>A0A8H7ZEA6_9ASCO</name>
<feature type="compositionally biased region" description="Basic residues" evidence="5">
    <location>
        <begin position="187"/>
        <end position="204"/>
    </location>
</feature>
<keyword evidence="4" id="KW-0539">Nucleus</keyword>
<dbReference type="GO" id="GO:0008270">
    <property type="term" value="F:zinc ion binding"/>
    <property type="evidence" value="ECO:0007669"/>
    <property type="project" value="UniProtKB-KW"/>
</dbReference>
<evidence type="ECO:0000256" key="4">
    <source>
        <dbReference type="ARBA" id="ARBA00023242"/>
    </source>
</evidence>
<evidence type="ECO:0000256" key="5">
    <source>
        <dbReference type="SAM" id="MobiDB-lite"/>
    </source>
</evidence>
<sequence>MHDPSKKSIDQYGRQTWNVDLYAQEAREKKKTTETAPSQYIIDKDTDDSKTHIKQRNTLLEQSLNAVQKFNLINPDKATTSTFGAKKRFGFVCPVCDLSFRDNLALIDHFNSPQHVSKVFQQNKSTEDSSQTELLDGGIRRATLKEVVTMMESLVAKRLKEKSLQPGEGPSFTERVEMRKQFEEDKKRRRSEKRKLQRNRKKRRVESETDDKEVNSDIQDLMGFKGFGSTKAM</sequence>
<evidence type="ECO:0000313" key="8">
    <source>
        <dbReference type="Proteomes" id="UP000669133"/>
    </source>
</evidence>
<dbReference type="RefSeq" id="XP_067546387.1">
    <property type="nucleotide sequence ID" value="XM_067694025.1"/>
</dbReference>
<evidence type="ECO:0000256" key="3">
    <source>
        <dbReference type="ARBA" id="ARBA00022833"/>
    </source>
</evidence>
<keyword evidence="2" id="KW-0863">Zinc-finger</keyword>
<dbReference type="PANTHER" id="PTHR45986:SF1">
    <property type="entry name" value="ZINC FINGER MATRIN-TYPE PROTEIN 2"/>
    <property type="match status" value="1"/>
</dbReference>
<keyword evidence="1" id="KW-0479">Metal-binding</keyword>
<keyword evidence="8" id="KW-1185">Reference proteome</keyword>
<protein>
    <submittedName>
        <fullName evidence="7">SNU23</fullName>
    </submittedName>
</protein>
<dbReference type="InterPro" id="IPR036236">
    <property type="entry name" value="Znf_C2H2_sf"/>
</dbReference>
<feature type="region of interest" description="Disordered" evidence="5">
    <location>
        <begin position="161"/>
        <end position="233"/>
    </location>
</feature>
<evidence type="ECO:0000313" key="7">
    <source>
        <dbReference type="EMBL" id="KAG5417271.1"/>
    </source>
</evidence>
<feature type="compositionally biased region" description="Basic and acidic residues" evidence="5">
    <location>
        <begin position="174"/>
        <end position="186"/>
    </location>
</feature>
<proteinExistence type="predicted"/>
<dbReference type="GO" id="GO:0000398">
    <property type="term" value="P:mRNA splicing, via spliceosome"/>
    <property type="evidence" value="ECO:0007669"/>
    <property type="project" value="InterPro"/>
</dbReference>
<dbReference type="Pfam" id="PF12874">
    <property type="entry name" value="zf-met"/>
    <property type="match status" value="1"/>
</dbReference>
<reference evidence="7 8" key="1">
    <citation type="submission" date="2020-12" db="EMBL/GenBank/DDBJ databases">
        <title>Effect of drift, selection, and recombination on the evolution of hybrid genomes in Candida yeast pathogens.</title>
        <authorList>
            <person name="Mixao V."/>
            <person name="Ksiezopolska E."/>
            <person name="Saus E."/>
            <person name="Boekhout T."/>
            <person name="Gacser A."/>
            <person name="Gabaldon T."/>
        </authorList>
    </citation>
    <scope>NUCLEOTIDE SEQUENCE [LARGE SCALE GENOMIC DNA]</scope>
    <source>
        <strain evidence="7 8">BP57</strain>
    </source>
</reference>